<evidence type="ECO:0000313" key="2">
    <source>
        <dbReference type="EMBL" id="KAL3110892.1"/>
    </source>
</evidence>
<evidence type="ECO:0000313" key="3">
    <source>
        <dbReference type="Proteomes" id="UP001620626"/>
    </source>
</evidence>
<comment type="caution">
    <text evidence="2">The sequence shown here is derived from an EMBL/GenBank/DDBJ whole genome shotgun (WGS) entry which is preliminary data.</text>
</comment>
<protein>
    <submittedName>
        <fullName evidence="2">Uncharacterized protein</fullName>
    </submittedName>
</protein>
<reference evidence="2 3" key="1">
    <citation type="submission" date="2024-10" db="EMBL/GenBank/DDBJ databases">
        <authorList>
            <person name="Kim D."/>
        </authorList>
    </citation>
    <scope>NUCLEOTIDE SEQUENCE [LARGE SCALE GENOMIC DNA]</scope>
    <source>
        <strain evidence="2">BH-2024</strain>
    </source>
</reference>
<organism evidence="2 3">
    <name type="scientific">Heterodera trifolii</name>
    <dbReference type="NCBI Taxonomy" id="157864"/>
    <lineage>
        <taxon>Eukaryota</taxon>
        <taxon>Metazoa</taxon>
        <taxon>Ecdysozoa</taxon>
        <taxon>Nematoda</taxon>
        <taxon>Chromadorea</taxon>
        <taxon>Rhabditida</taxon>
        <taxon>Tylenchina</taxon>
        <taxon>Tylenchomorpha</taxon>
        <taxon>Tylenchoidea</taxon>
        <taxon>Heteroderidae</taxon>
        <taxon>Heteroderinae</taxon>
        <taxon>Heterodera</taxon>
    </lineage>
</organism>
<gene>
    <name evidence="2" type="ORF">niasHT_014829</name>
</gene>
<sequence>MLLHQEKEPLWVDPRRGSRLYANRGKLRKSKSPALLGGEAFSDREQRTLEKFHERFERERKIAREERKRRSNERRLESETEEESDEELELDKENTDSEEMDNTEIRKGRENDEEAIDHNGKEKVERNDKRKSHSGDKEEKKAQKGRKGY</sequence>
<dbReference type="Proteomes" id="UP001620626">
    <property type="component" value="Unassembled WGS sequence"/>
</dbReference>
<dbReference type="AlphaFoldDB" id="A0ABD2L7K2"/>
<dbReference type="EMBL" id="JBICBT010000528">
    <property type="protein sequence ID" value="KAL3110892.1"/>
    <property type="molecule type" value="Genomic_DNA"/>
</dbReference>
<name>A0ABD2L7K2_9BILA</name>
<feature type="region of interest" description="Disordered" evidence="1">
    <location>
        <begin position="23"/>
        <end position="149"/>
    </location>
</feature>
<feature type="compositionally biased region" description="Basic and acidic residues" evidence="1">
    <location>
        <begin position="41"/>
        <end position="78"/>
    </location>
</feature>
<accession>A0ABD2L7K2</accession>
<proteinExistence type="predicted"/>
<evidence type="ECO:0000256" key="1">
    <source>
        <dbReference type="SAM" id="MobiDB-lite"/>
    </source>
</evidence>
<keyword evidence="3" id="KW-1185">Reference proteome</keyword>
<feature type="compositionally biased region" description="Basic and acidic residues" evidence="1">
    <location>
        <begin position="103"/>
        <end position="142"/>
    </location>
</feature>
<feature type="compositionally biased region" description="Acidic residues" evidence="1">
    <location>
        <begin position="79"/>
        <end position="102"/>
    </location>
</feature>